<proteinExistence type="predicted"/>
<feature type="transmembrane region" description="Helical" evidence="1">
    <location>
        <begin position="6"/>
        <end position="25"/>
    </location>
</feature>
<dbReference type="Proteomes" id="UP000318834">
    <property type="component" value="Unassembled WGS sequence"/>
</dbReference>
<reference evidence="2 3" key="1">
    <citation type="journal article" date="2019" name="Nat. Microbiol.">
        <title>Mediterranean grassland soil C-N compound turnover is dependent on rainfall and depth, and is mediated by genomically divergent microorganisms.</title>
        <authorList>
            <person name="Diamond S."/>
            <person name="Andeer P.F."/>
            <person name="Li Z."/>
            <person name="Crits-Christoph A."/>
            <person name="Burstein D."/>
            <person name="Anantharaman K."/>
            <person name="Lane K.R."/>
            <person name="Thomas B.C."/>
            <person name="Pan C."/>
            <person name="Northen T.R."/>
            <person name="Banfield J.F."/>
        </authorList>
    </citation>
    <scope>NUCLEOTIDE SEQUENCE [LARGE SCALE GENOMIC DNA]</scope>
    <source>
        <strain evidence="2">NP_8</strain>
    </source>
</reference>
<keyword evidence="1" id="KW-0472">Membrane</keyword>
<comment type="caution">
    <text evidence="2">The sequence shown here is derived from an EMBL/GenBank/DDBJ whole genome shotgun (WGS) entry which is preliminary data.</text>
</comment>
<dbReference type="EMBL" id="VBAP01000009">
    <property type="protein sequence ID" value="TMI76832.1"/>
    <property type="molecule type" value="Genomic_DNA"/>
</dbReference>
<dbReference type="AlphaFoldDB" id="A0A537J0J4"/>
<name>A0A537J0J4_9BACT</name>
<accession>A0A537J0J4</accession>
<evidence type="ECO:0000256" key="1">
    <source>
        <dbReference type="SAM" id="Phobius"/>
    </source>
</evidence>
<evidence type="ECO:0000313" key="2">
    <source>
        <dbReference type="EMBL" id="TMI76832.1"/>
    </source>
</evidence>
<keyword evidence="1" id="KW-1133">Transmembrane helix</keyword>
<feature type="transmembrane region" description="Helical" evidence="1">
    <location>
        <begin position="37"/>
        <end position="64"/>
    </location>
</feature>
<evidence type="ECO:0000313" key="3">
    <source>
        <dbReference type="Proteomes" id="UP000318834"/>
    </source>
</evidence>
<organism evidence="2 3">
    <name type="scientific">Candidatus Segetimicrobium genomatis</name>
    <dbReference type="NCBI Taxonomy" id="2569760"/>
    <lineage>
        <taxon>Bacteria</taxon>
        <taxon>Bacillati</taxon>
        <taxon>Candidatus Sysuimicrobiota</taxon>
        <taxon>Candidatus Sysuimicrobiia</taxon>
        <taxon>Candidatus Sysuimicrobiales</taxon>
        <taxon>Candidatus Segetimicrobiaceae</taxon>
        <taxon>Candidatus Segetimicrobium</taxon>
    </lineage>
</organism>
<sequence>MTAAGAIARLVWGAIAIAGLSLIVAHHVGYFRKRRPLTFGAFLETTGWIIVTLFAIAAFGGGLVHPGTRAVEIAAVIVGLMFVLIGARFT</sequence>
<keyword evidence="1" id="KW-0812">Transmembrane</keyword>
<gene>
    <name evidence="2" type="ORF">E6H05_02175</name>
</gene>
<protein>
    <submittedName>
        <fullName evidence="2">Uncharacterized protein</fullName>
    </submittedName>
</protein>
<feature type="transmembrane region" description="Helical" evidence="1">
    <location>
        <begin position="70"/>
        <end position="89"/>
    </location>
</feature>